<evidence type="ECO:0000313" key="3">
    <source>
        <dbReference type="Proteomes" id="UP000594263"/>
    </source>
</evidence>
<sequence length="79" mass="8972">MNLTLDRAREQDGQRRSYRTRELAMGVGRKCREAGEAKGLLGQNSASLSNHDRALTEGLRNKPPQKDLPNLRFNRLKPL</sequence>
<dbReference type="AlphaFoldDB" id="A0A7N0RFQ7"/>
<proteinExistence type="predicted"/>
<feature type="region of interest" description="Disordered" evidence="1">
    <location>
        <begin position="57"/>
        <end position="79"/>
    </location>
</feature>
<organism evidence="2 3">
    <name type="scientific">Kalanchoe fedtschenkoi</name>
    <name type="common">Lavender scallops</name>
    <name type="synonym">South American air plant</name>
    <dbReference type="NCBI Taxonomy" id="63787"/>
    <lineage>
        <taxon>Eukaryota</taxon>
        <taxon>Viridiplantae</taxon>
        <taxon>Streptophyta</taxon>
        <taxon>Embryophyta</taxon>
        <taxon>Tracheophyta</taxon>
        <taxon>Spermatophyta</taxon>
        <taxon>Magnoliopsida</taxon>
        <taxon>eudicotyledons</taxon>
        <taxon>Gunneridae</taxon>
        <taxon>Pentapetalae</taxon>
        <taxon>Saxifragales</taxon>
        <taxon>Crassulaceae</taxon>
        <taxon>Kalanchoe</taxon>
    </lineage>
</organism>
<reference evidence="2" key="1">
    <citation type="submission" date="2021-01" db="UniProtKB">
        <authorList>
            <consortium name="EnsemblPlants"/>
        </authorList>
    </citation>
    <scope>IDENTIFICATION</scope>
</reference>
<dbReference type="Gramene" id="Kaladp0011s0001.1.v1.1">
    <property type="protein sequence ID" value="Kaladp0011s0001.1.v1.1"/>
    <property type="gene ID" value="Kaladp0011s0001.v1.1"/>
</dbReference>
<name>A0A7N0RFQ7_KALFE</name>
<protein>
    <submittedName>
        <fullName evidence="2">Uncharacterized protein</fullName>
    </submittedName>
</protein>
<dbReference type="EnsemblPlants" id="Kaladp0011s0001.1.v1.1">
    <property type="protein sequence ID" value="Kaladp0011s0001.1.v1.1"/>
    <property type="gene ID" value="Kaladp0011s0001.v1.1"/>
</dbReference>
<evidence type="ECO:0000313" key="2">
    <source>
        <dbReference type="EnsemblPlants" id="Kaladp0011s0001.1.v1.1"/>
    </source>
</evidence>
<evidence type="ECO:0000256" key="1">
    <source>
        <dbReference type="SAM" id="MobiDB-lite"/>
    </source>
</evidence>
<accession>A0A7N0RFQ7</accession>
<keyword evidence="3" id="KW-1185">Reference proteome</keyword>
<dbReference type="Proteomes" id="UP000594263">
    <property type="component" value="Unplaced"/>
</dbReference>